<keyword evidence="2" id="KW-1185">Reference proteome</keyword>
<gene>
    <name evidence="1" type="ORF">GCM10010211_36180</name>
</gene>
<dbReference type="EMBL" id="BMRP01000011">
    <property type="protein sequence ID" value="GGU67568.1"/>
    <property type="molecule type" value="Genomic_DNA"/>
</dbReference>
<evidence type="ECO:0000313" key="1">
    <source>
        <dbReference type="EMBL" id="GGU67568.1"/>
    </source>
</evidence>
<dbReference type="Proteomes" id="UP000654471">
    <property type="component" value="Unassembled WGS sequence"/>
</dbReference>
<sequence length="107" mass="11434">MRSAIRSWAAVRTDVPRLFAATARYGAISAETVAKSDMRSPDVWVMGGAISQHPYRKGVLPMCGLIHTHANGRFRDRGSGGIRVDFGRVLGVGGPGGAGERLGWILD</sequence>
<reference evidence="2" key="1">
    <citation type="journal article" date="2019" name="Int. J. Syst. Evol. Microbiol.">
        <title>The Global Catalogue of Microorganisms (GCM) 10K type strain sequencing project: providing services to taxonomists for standard genome sequencing and annotation.</title>
        <authorList>
            <consortium name="The Broad Institute Genomics Platform"/>
            <consortium name="The Broad Institute Genome Sequencing Center for Infectious Disease"/>
            <person name="Wu L."/>
            <person name="Ma J."/>
        </authorList>
    </citation>
    <scope>NUCLEOTIDE SEQUENCE [LARGE SCALE GENOMIC DNA]</scope>
    <source>
        <strain evidence="2">JCM 3399</strain>
    </source>
</reference>
<accession>A0ABQ2V5T9</accession>
<protein>
    <submittedName>
        <fullName evidence="1">Uncharacterized protein</fullName>
    </submittedName>
</protein>
<organism evidence="1 2">
    <name type="scientific">Streptomyces albospinus</name>
    <dbReference type="NCBI Taxonomy" id="285515"/>
    <lineage>
        <taxon>Bacteria</taxon>
        <taxon>Bacillati</taxon>
        <taxon>Actinomycetota</taxon>
        <taxon>Actinomycetes</taxon>
        <taxon>Kitasatosporales</taxon>
        <taxon>Streptomycetaceae</taxon>
        <taxon>Streptomyces</taxon>
    </lineage>
</organism>
<proteinExistence type="predicted"/>
<comment type="caution">
    <text evidence="1">The sequence shown here is derived from an EMBL/GenBank/DDBJ whole genome shotgun (WGS) entry which is preliminary data.</text>
</comment>
<name>A0ABQ2V5T9_9ACTN</name>
<evidence type="ECO:0000313" key="2">
    <source>
        <dbReference type="Proteomes" id="UP000654471"/>
    </source>
</evidence>